<dbReference type="EMBL" id="MHLC01000029">
    <property type="protein sequence ID" value="OGZ00658.1"/>
    <property type="molecule type" value="Genomic_DNA"/>
</dbReference>
<reference evidence="1 2" key="1">
    <citation type="journal article" date="2016" name="Nat. Commun.">
        <title>Thousands of microbial genomes shed light on interconnected biogeochemical processes in an aquifer system.</title>
        <authorList>
            <person name="Anantharaman K."/>
            <person name="Brown C.T."/>
            <person name="Hug L.A."/>
            <person name="Sharon I."/>
            <person name="Castelle C.J."/>
            <person name="Probst A.J."/>
            <person name="Thomas B.C."/>
            <person name="Singh A."/>
            <person name="Wilkins M.J."/>
            <person name="Karaoz U."/>
            <person name="Brodie E.L."/>
            <person name="Williams K.H."/>
            <person name="Hubbard S.S."/>
            <person name="Banfield J.F."/>
        </authorList>
    </citation>
    <scope>NUCLEOTIDE SEQUENCE [LARGE SCALE GENOMIC DNA]</scope>
</reference>
<protein>
    <recommendedName>
        <fullName evidence="3">DUF5667 domain-containing protein</fullName>
    </recommendedName>
</protein>
<accession>A0A1G2CJR4</accession>
<proteinExistence type="predicted"/>
<evidence type="ECO:0008006" key="3">
    <source>
        <dbReference type="Google" id="ProtNLM"/>
    </source>
</evidence>
<gene>
    <name evidence="1" type="ORF">A3A43_01990</name>
</gene>
<evidence type="ECO:0000313" key="1">
    <source>
        <dbReference type="EMBL" id="OGZ00658.1"/>
    </source>
</evidence>
<name>A0A1G2CJR4_9BACT</name>
<organism evidence="1 2">
    <name type="scientific">Candidatus Liptonbacteria bacterium RIFCSPLOWO2_01_FULL_56_20</name>
    <dbReference type="NCBI Taxonomy" id="1798652"/>
    <lineage>
        <taxon>Bacteria</taxon>
        <taxon>Candidatus Liptoniibacteriota</taxon>
    </lineage>
</organism>
<dbReference type="Proteomes" id="UP000178495">
    <property type="component" value="Unassembled WGS sequence"/>
</dbReference>
<sequence length="196" mass="21186">MLHISRRAKIMIALAAIVVGGAVVGRMSISSGKIPSEFQESRLQGALISQTIVNLSNELAGDLERVNQFHAQGNTKDALALTTELFKKSEEVRGQAVSLSNEVGKMTSALSGVKSTEAREAAFESIADRLALITRLVNYSDYLARLLNALHDRFAGVGSGRSVEALIQQINAEVTAINNFNRQAGQAMDRFDQIVK</sequence>
<dbReference type="AlphaFoldDB" id="A0A1G2CJR4"/>
<comment type="caution">
    <text evidence="1">The sequence shown here is derived from an EMBL/GenBank/DDBJ whole genome shotgun (WGS) entry which is preliminary data.</text>
</comment>
<evidence type="ECO:0000313" key="2">
    <source>
        <dbReference type="Proteomes" id="UP000178495"/>
    </source>
</evidence>